<feature type="non-terminal residue" evidence="1">
    <location>
        <position position="1"/>
    </location>
</feature>
<feature type="non-terminal residue" evidence="1">
    <location>
        <position position="71"/>
    </location>
</feature>
<dbReference type="EMBL" id="CP045890">
    <property type="protein sequence ID" value="QQP56220.1"/>
    <property type="molecule type" value="Genomic_DNA"/>
</dbReference>
<dbReference type="AlphaFoldDB" id="A0A7T8KHU8"/>
<dbReference type="Proteomes" id="UP000595437">
    <property type="component" value="Chromosome 1"/>
</dbReference>
<proteinExistence type="predicted"/>
<protein>
    <submittedName>
        <fullName evidence="1">E3 ubiquitinprotein ligase RNF170like</fullName>
    </submittedName>
</protein>
<keyword evidence="2" id="KW-1185">Reference proteome</keyword>
<evidence type="ECO:0000313" key="1">
    <source>
        <dbReference type="EMBL" id="QQP56220.1"/>
    </source>
</evidence>
<reference evidence="2" key="1">
    <citation type="submission" date="2021-01" db="EMBL/GenBank/DDBJ databases">
        <title>Caligus Genome Assembly.</title>
        <authorList>
            <person name="Gallardo-Escarate C."/>
        </authorList>
    </citation>
    <scope>NUCLEOTIDE SEQUENCE [LARGE SCALE GENOMIC DNA]</scope>
</reference>
<organism evidence="1 2">
    <name type="scientific">Caligus rogercresseyi</name>
    <name type="common">Sea louse</name>
    <dbReference type="NCBI Taxonomy" id="217165"/>
    <lineage>
        <taxon>Eukaryota</taxon>
        <taxon>Metazoa</taxon>
        <taxon>Ecdysozoa</taxon>
        <taxon>Arthropoda</taxon>
        <taxon>Crustacea</taxon>
        <taxon>Multicrustacea</taxon>
        <taxon>Hexanauplia</taxon>
        <taxon>Copepoda</taxon>
        <taxon>Siphonostomatoida</taxon>
        <taxon>Caligidae</taxon>
        <taxon>Caligus</taxon>
    </lineage>
</organism>
<evidence type="ECO:0000313" key="2">
    <source>
        <dbReference type="Proteomes" id="UP000595437"/>
    </source>
</evidence>
<name>A0A7T8KHU8_CALRO</name>
<accession>A0A7T8KHU8</accession>
<sequence>VFAFCNGLLEAAPMQLLPSSHEAQANVSKREFGLWDLFGRCKICTGDKFMEIGTLGLLSLSVLIAGEPQVG</sequence>
<gene>
    <name evidence="1" type="ORF">FKW44_000810</name>
</gene>